<evidence type="ECO:0000313" key="1">
    <source>
        <dbReference type="EMBL" id="SFZ85008.1"/>
    </source>
</evidence>
<evidence type="ECO:0000313" key="2">
    <source>
        <dbReference type="Proteomes" id="UP000231564"/>
    </source>
</evidence>
<dbReference type="AlphaFoldDB" id="A0A2H1ED94"/>
<evidence type="ECO:0008006" key="3">
    <source>
        <dbReference type="Google" id="ProtNLM"/>
    </source>
</evidence>
<protein>
    <recommendedName>
        <fullName evidence="3">Lipoprotein</fullName>
    </recommendedName>
</protein>
<reference evidence="1 2" key="1">
    <citation type="submission" date="2016-11" db="EMBL/GenBank/DDBJ databases">
        <authorList>
            <person name="Jaros S."/>
            <person name="Januszkiewicz K."/>
            <person name="Wedrychowicz H."/>
        </authorList>
    </citation>
    <scope>NUCLEOTIDE SEQUENCE [LARGE SCALE GENOMIC DNA]</scope>
    <source>
        <strain evidence="1">NCIMB 2154T</strain>
    </source>
</reference>
<proteinExistence type="predicted"/>
<dbReference type="OrthoDB" id="1096801at2"/>
<dbReference type="EMBL" id="LT634361">
    <property type="protein sequence ID" value="SFZ85008.1"/>
    <property type="molecule type" value="Genomic_DNA"/>
</dbReference>
<keyword evidence="2" id="KW-1185">Reference proteome</keyword>
<dbReference type="RefSeq" id="WP_100211883.1">
    <property type="nucleotide sequence ID" value="NZ_CP138495.1"/>
</dbReference>
<name>A0A2H1ED94_9FLAO</name>
<gene>
    <name evidence="1" type="ORF">MARIT_3011</name>
</gene>
<dbReference type="STRING" id="1349785.GCA_000509405_02571"/>
<dbReference type="GeneID" id="47724456"/>
<dbReference type="PROSITE" id="PS51257">
    <property type="entry name" value="PROKAR_LIPOPROTEIN"/>
    <property type="match status" value="1"/>
</dbReference>
<dbReference type="Proteomes" id="UP000231564">
    <property type="component" value="Chromosome MARIT"/>
</dbReference>
<dbReference type="KEGG" id="tmar:MARIT_3011"/>
<organism evidence="1 2">
    <name type="scientific">Tenacibaculum maritimum NCIMB 2154</name>
    <dbReference type="NCBI Taxonomy" id="1349785"/>
    <lineage>
        <taxon>Bacteria</taxon>
        <taxon>Pseudomonadati</taxon>
        <taxon>Bacteroidota</taxon>
        <taxon>Flavobacteriia</taxon>
        <taxon>Flavobacteriales</taxon>
        <taxon>Flavobacteriaceae</taxon>
        <taxon>Tenacibaculum</taxon>
    </lineage>
</organism>
<sequence length="229" mass="26015">MSIKKLIFSILALPIMMSCESIDSSDINLETPIYQDYSMTYNQTNNTTHINATFRVKDENGVRLRLSKGASVLFNGESEDFFNTLSDHFYHWKRQGAIDVEVEYKKNSKTSFTNTLSVNRVPDIAFRNDFNSLSFENKNMISWNGEAIQQGEVVSINIIQKKRSYFSKFEKEGSFNIEIPSLKSLGFTAGSTEINLSKTHTIYDIENADKPSGGRISYTNLIVKAIEVK</sequence>
<accession>A0A2H1ED94</accession>